<name>A0A9N9KK90_9GLOM</name>
<feature type="non-terminal residue" evidence="1">
    <location>
        <position position="1"/>
    </location>
</feature>
<evidence type="ECO:0000313" key="2">
    <source>
        <dbReference type="Proteomes" id="UP000789759"/>
    </source>
</evidence>
<organism evidence="1 2">
    <name type="scientific">Cetraspora pellucida</name>
    <dbReference type="NCBI Taxonomy" id="1433469"/>
    <lineage>
        <taxon>Eukaryota</taxon>
        <taxon>Fungi</taxon>
        <taxon>Fungi incertae sedis</taxon>
        <taxon>Mucoromycota</taxon>
        <taxon>Glomeromycotina</taxon>
        <taxon>Glomeromycetes</taxon>
        <taxon>Diversisporales</taxon>
        <taxon>Gigasporaceae</taxon>
        <taxon>Cetraspora</taxon>
    </lineage>
</organism>
<dbReference type="EMBL" id="CAJVQA010072355">
    <property type="protein sequence ID" value="CAG8834027.1"/>
    <property type="molecule type" value="Genomic_DNA"/>
</dbReference>
<dbReference type="AlphaFoldDB" id="A0A9N9KK90"/>
<sequence>SIKDAQLPQALEMMWNMLEDFTNYTRKIKIPPIIYLLKTDMKLNFQMGDTDRMNTLLKGENIRSYLECLNS</sequence>
<dbReference type="Proteomes" id="UP000789759">
    <property type="component" value="Unassembled WGS sequence"/>
</dbReference>
<protein>
    <submittedName>
        <fullName evidence="1">4061_t:CDS:1</fullName>
    </submittedName>
</protein>
<comment type="caution">
    <text evidence="1">The sequence shown here is derived from an EMBL/GenBank/DDBJ whole genome shotgun (WGS) entry which is preliminary data.</text>
</comment>
<gene>
    <name evidence="1" type="ORF">CPELLU_LOCUS21055</name>
</gene>
<dbReference type="OrthoDB" id="2489540at2759"/>
<evidence type="ECO:0000313" key="1">
    <source>
        <dbReference type="EMBL" id="CAG8834027.1"/>
    </source>
</evidence>
<reference evidence="1" key="1">
    <citation type="submission" date="2021-06" db="EMBL/GenBank/DDBJ databases">
        <authorList>
            <person name="Kallberg Y."/>
            <person name="Tangrot J."/>
            <person name="Rosling A."/>
        </authorList>
    </citation>
    <scope>NUCLEOTIDE SEQUENCE</scope>
    <source>
        <strain evidence="1">FL966</strain>
    </source>
</reference>
<keyword evidence="2" id="KW-1185">Reference proteome</keyword>
<feature type="non-terminal residue" evidence="1">
    <location>
        <position position="71"/>
    </location>
</feature>
<accession>A0A9N9KK90</accession>
<proteinExistence type="predicted"/>